<dbReference type="EMBL" id="QKYT01000569">
    <property type="protein sequence ID" value="RIA83475.1"/>
    <property type="molecule type" value="Genomic_DNA"/>
</dbReference>
<sequence>MKFKNFDEVLEKFNFHDQKSRSFSFYNNINNTHQVKRYKIRDLRKRMKQYIHIYKYFS</sequence>
<keyword evidence="2" id="KW-1185">Reference proteome</keyword>
<evidence type="ECO:0000313" key="1">
    <source>
        <dbReference type="EMBL" id="RIA83475.1"/>
    </source>
</evidence>
<name>A0A397SGY4_9GLOM</name>
<reference evidence="1 2" key="1">
    <citation type="submission" date="2018-06" db="EMBL/GenBank/DDBJ databases">
        <title>Comparative genomics reveals the genomic features of Rhizophagus irregularis, R. cerebriforme, R. diaphanum and Gigaspora rosea, and their symbiotic lifestyle signature.</title>
        <authorList>
            <person name="Morin E."/>
            <person name="San Clemente H."/>
            <person name="Chen E.C.H."/>
            <person name="De La Providencia I."/>
            <person name="Hainaut M."/>
            <person name="Kuo A."/>
            <person name="Kohler A."/>
            <person name="Murat C."/>
            <person name="Tang N."/>
            <person name="Roy S."/>
            <person name="Loubradou J."/>
            <person name="Henrissat B."/>
            <person name="Grigoriev I.V."/>
            <person name="Corradi N."/>
            <person name="Roux C."/>
            <person name="Martin F.M."/>
        </authorList>
    </citation>
    <scope>NUCLEOTIDE SEQUENCE [LARGE SCALE GENOMIC DNA]</scope>
    <source>
        <strain evidence="1 2">DAOM 227022</strain>
    </source>
</reference>
<protein>
    <submittedName>
        <fullName evidence="1">Uncharacterized protein</fullName>
    </submittedName>
</protein>
<dbReference type="AlphaFoldDB" id="A0A397SGY4"/>
<organism evidence="1 2">
    <name type="scientific">Glomus cerebriforme</name>
    <dbReference type="NCBI Taxonomy" id="658196"/>
    <lineage>
        <taxon>Eukaryota</taxon>
        <taxon>Fungi</taxon>
        <taxon>Fungi incertae sedis</taxon>
        <taxon>Mucoromycota</taxon>
        <taxon>Glomeromycotina</taxon>
        <taxon>Glomeromycetes</taxon>
        <taxon>Glomerales</taxon>
        <taxon>Glomeraceae</taxon>
        <taxon>Glomus</taxon>
    </lineage>
</organism>
<proteinExistence type="predicted"/>
<comment type="caution">
    <text evidence="1">The sequence shown here is derived from an EMBL/GenBank/DDBJ whole genome shotgun (WGS) entry which is preliminary data.</text>
</comment>
<evidence type="ECO:0000313" key="2">
    <source>
        <dbReference type="Proteomes" id="UP000265703"/>
    </source>
</evidence>
<dbReference type="Proteomes" id="UP000265703">
    <property type="component" value="Unassembled WGS sequence"/>
</dbReference>
<accession>A0A397SGY4</accession>
<gene>
    <name evidence="1" type="ORF">C1645_786285</name>
</gene>
<feature type="non-terminal residue" evidence="1">
    <location>
        <position position="58"/>
    </location>
</feature>